<reference evidence="1 2" key="1">
    <citation type="submission" date="2018-06" db="EMBL/GenBank/DDBJ databases">
        <authorList>
            <consortium name="Pathogen Informatics"/>
            <person name="Doyle S."/>
        </authorList>
    </citation>
    <scope>NUCLEOTIDE SEQUENCE [LARGE SCALE GENOMIC DNA]</scope>
    <source>
        <strain evidence="1 2">NCTC10295</strain>
    </source>
</reference>
<dbReference type="RefSeq" id="WP_066075598.1">
    <property type="nucleotide sequence ID" value="NZ_CP181246.1"/>
</dbReference>
<sequence length="71" mass="7623">MANSNTEHSRKLRQTTAAAFAKAKLASGEYKQFAVKGKAEDIDAVLAAIEKAGGSKIQALKKICTEWLASR</sequence>
<keyword evidence="2" id="KW-1185">Reference proteome</keyword>
<evidence type="ECO:0000313" key="1">
    <source>
        <dbReference type="EMBL" id="STZ77372.1"/>
    </source>
</evidence>
<evidence type="ECO:0000313" key="2">
    <source>
        <dbReference type="Proteomes" id="UP000254651"/>
    </source>
</evidence>
<dbReference type="Proteomes" id="UP000254651">
    <property type="component" value="Unassembled WGS sequence"/>
</dbReference>
<dbReference type="EMBL" id="UGQS01000002">
    <property type="protein sequence ID" value="STZ77372.1"/>
    <property type="molecule type" value="Genomic_DNA"/>
</dbReference>
<protein>
    <submittedName>
        <fullName evidence="1">Phage associated protein</fullName>
    </submittedName>
</protein>
<name>A0A378ULM1_BERDE</name>
<proteinExistence type="predicted"/>
<gene>
    <name evidence="1" type="ORF">NCTC10295_02189</name>
</gene>
<accession>A0A378ULM1</accession>
<dbReference type="AlphaFoldDB" id="A0A378ULM1"/>
<organism evidence="1 2">
    <name type="scientific">Bergeriella denitrificans</name>
    <name type="common">Neisseria denitrificans</name>
    <dbReference type="NCBI Taxonomy" id="494"/>
    <lineage>
        <taxon>Bacteria</taxon>
        <taxon>Pseudomonadati</taxon>
        <taxon>Pseudomonadota</taxon>
        <taxon>Betaproteobacteria</taxon>
        <taxon>Neisseriales</taxon>
        <taxon>Neisseriaceae</taxon>
        <taxon>Bergeriella</taxon>
    </lineage>
</organism>